<accession>A0A8J3NPS9</accession>
<keyword evidence="1" id="KW-0812">Transmembrane</keyword>
<feature type="transmembrane region" description="Helical" evidence="1">
    <location>
        <begin position="57"/>
        <end position="76"/>
    </location>
</feature>
<organism evidence="2 3">
    <name type="scientific">Catellatospora chokoriensis</name>
    <dbReference type="NCBI Taxonomy" id="310353"/>
    <lineage>
        <taxon>Bacteria</taxon>
        <taxon>Bacillati</taxon>
        <taxon>Actinomycetota</taxon>
        <taxon>Actinomycetes</taxon>
        <taxon>Micromonosporales</taxon>
        <taxon>Micromonosporaceae</taxon>
        <taxon>Catellatospora</taxon>
    </lineage>
</organism>
<reference evidence="2 3" key="1">
    <citation type="submission" date="2021-01" db="EMBL/GenBank/DDBJ databases">
        <title>Whole genome shotgun sequence of Catellatospora chokoriensis NBRC 107358.</title>
        <authorList>
            <person name="Komaki H."/>
            <person name="Tamura T."/>
        </authorList>
    </citation>
    <scope>NUCLEOTIDE SEQUENCE [LARGE SCALE GENOMIC DNA]</scope>
    <source>
        <strain evidence="2 3">NBRC 107358</strain>
    </source>
</reference>
<evidence type="ECO:0000256" key="1">
    <source>
        <dbReference type="SAM" id="Phobius"/>
    </source>
</evidence>
<evidence type="ECO:0000313" key="3">
    <source>
        <dbReference type="Proteomes" id="UP000619293"/>
    </source>
</evidence>
<dbReference type="EMBL" id="BONG01000005">
    <property type="protein sequence ID" value="GIF87791.1"/>
    <property type="molecule type" value="Genomic_DNA"/>
</dbReference>
<evidence type="ECO:0008006" key="4">
    <source>
        <dbReference type="Google" id="ProtNLM"/>
    </source>
</evidence>
<keyword evidence="1" id="KW-1133">Transmembrane helix</keyword>
<feature type="transmembrane region" description="Helical" evidence="1">
    <location>
        <begin position="88"/>
        <end position="109"/>
    </location>
</feature>
<feature type="transmembrane region" description="Helical" evidence="1">
    <location>
        <begin position="134"/>
        <end position="153"/>
    </location>
</feature>
<comment type="caution">
    <text evidence="2">The sequence shown here is derived from an EMBL/GenBank/DDBJ whole genome shotgun (WGS) entry which is preliminary data.</text>
</comment>
<keyword evidence="1" id="KW-0472">Membrane</keyword>
<protein>
    <recommendedName>
        <fullName evidence="4">PemK-like, MazF-like toxin of type II toxin-antitoxin system</fullName>
    </recommendedName>
</protein>
<gene>
    <name evidence="2" type="ORF">Cch02nite_12350</name>
</gene>
<dbReference type="AlphaFoldDB" id="A0A8J3NPS9"/>
<feature type="transmembrane region" description="Helical" evidence="1">
    <location>
        <begin position="12"/>
        <end position="45"/>
    </location>
</feature>
<dbReference type="Proteomes" id="UP000619293">
    <property type="component" value="Unassembled WGS sequence"/>
</dbReference>
<keyword evidence="3" id="KW-1185">Reference proteome</keyword>
<evidence type="ECO:0000313" key="2">
    <source>
        <dbReference type="EMBL" id="GIF87791.1"/>
    </source>
</evidence>
<proteinExistence type="predicted"/>
<name>A0A8J3NPS9_9ACTN</name>
<sequence length="287" mass="31547">MARRSSPTGCGCIMLILVGPFLVSLAVSVPGTVLASPAVVAFLLARDPKQIAVHPSWWAGVALAPLVAYLVVRFAGRGRVYARHRIHLVRAGVLTALCAGAALLAMVLYQQHLDATTAATRPAPAGPQPLETSLPLVGSVAAGTTALLCYVMLRLLDRRLPHRSQGEPHTQNAPAWLEPRPQEIWWGEIEFRDGDGAKDRPFVVLRALPHHLEVLQITSQDKAHRDDHLPFWTDSDDPYAVDDGYLELRVRQVNKLGLRRRDAAYCPDEIWHRVRSIKATDTPRAGS</sequence>